<evidence type="ECO:0000256" key="1">
    <source>
        <dbReference type="SAM" id="MobiDB-lite"/>
    </source>
</evidence>
<proteinExistence type="predicted"/>
<sequence>MQLDPHNRQDVDRQNRRQDVDESDFTLLSLIPGAWLLVRLWFWLMLQWRAVRLHCARAWYHFSRGRSTRQERNRQHRSSGVIAEGSRKVRAAPFVFYQNFRDHRAWLFTTVCGTIGIILLIFLFLRSWWIPTAQAEPEITDLGTSTSEPEFLFITDESAIGDAEIKIHIESLSIVRPPLNEQFVEQTPRMLAPMRRSDEGDIWIAYQERTPVAPAIVESDLNINDYEPTVRFDPPEAEPYFSLDVPEQPAEPLTIEPEPVPEPVEKFTIKKVYPQGSSSKDQPDYFTVQVANEGETHLSQKMFQEDIPQDYRLAEEGRFTHLVQGTLFWTVRDLAPGDRREIRIERIPVVKAPPVELKREPVVQQQPRRSAPKFEPEPEPERPKLRVKVDQPGQVTEGEIVPIRFIVTNAGRARVHNVVLQTTLPDELEYPRGRQLTLNIPEIEPGASRSFRLTTTAVRTGKGAQITKVSGTDFALDVQSPIQVSSRTTKSNPATRRKTPVPAEPVYYVAPMPWYNPCCYQRVSTVWWAPRVW</sequence>
<keyword evidence="2" id="KW-1133">Transmembrane helix</keyword>
<evidence type="ECO:0008006" key="5">
    <source>
        <dbReference type="Google" id="ProtNLM"/>
    </source>
</evidence>
<feature type="compositionally biased region" description="Basic and acidic residues" evidence="1">
    <location>
        <begin position="372"/>
        <end position="386"/>
    </location>
</feature>
<reference evidence="3 4" key="1">
    <citation type="submission" date="2019-02" db="EMBL/GenBank/DDBJ databases">
        <title>Deep-cultivation of Planctomycetes and their phenomic and genomic characterization uncovers novel biology.</title>
        <authorList>
            <person name="Wiegand S."/>
            <person name="Jogler M."/>
            <person name="Boedeker C."/>
            <person name="Pinto D."/>
            <person name="Vollmers J."/>
            <person name="Rivas-Marin E."/>
            <person name="Kohn T."/>
            <person name="Peeters S.H."/>
            <person name="Heuer A."/>
            <person name="Rast P."/>
            <person name="Oberbeckmann S."/>
            <person name="Bunk B."/>
            <person name="Jeske O."/>
            <person name="Meyerdierks A."/>
            <person name="Storesund J.E."/>
            <person name="Kallscheuer N."/>
            <person name="Luecker S."/>
            <person name="Lage O.M."/>
            <person name="Pohl T."/>
            <person name="Merkel B.J."/>
            <person name="Hornburger P."/>
            <person name="Mueller R.-W."/>
            <person name="Bruemmer F."/>
            <person name="Labrenz M."/>
            <person name="Spormann A.M."/>
            <person name="Op den Camp H."/>
            <person name="Overmann J."/>
            <person name="Amann R."/>
            <person name="Jetten M.S.M."/>
            <person name="Mascher T."/>
            <person name="Medema M.H."/>
            <person name="Devos D.P."/>
            <person name="Kaster A.-K."/>
            <person name="Ovreas L."/>
            <person name="Rohde M."/>
            <person name="Galperin M.Y."/>
            <person name="Jogler C."/>
        </authorList>
    </citation>
    <scope>NUCLEOTIDE SEQUENCE [LARGE SCALE GENOMIC DNA]</scope>
    <source>
        <strain evidence="3 4">Pla110</strain>
    </source>
</reference>
<dbReference type="KEGG" id="plon:Pla110_10460"/>
<feature type="transmembrane region" description="Helical" evidence="2">
    <location>
        <begin position="105"/>
        <end position="129"/>
    </location>
</feature>
<dbReference type="Gene3D" id="2.60.40.10">
    <property type="entry name" value="Immunoglobulins"/>
    <property type="match status" value="1"/>
</dbReference>
<evidence type="ECO:0000313" key="3">
    <source>
        <dbReference type="EMBL" id="QDU79338.1"/>
    </source>
</evidence>
<dbReference type="AlphaFoldDB" id="A0A518CJD2"/>
<feature type="transmembrane region" description="Helical" evidence="2">
    <location>
        <begin position="25"/>
        <end position="44"/>
    </location>
</feature>
<feature type="region of interest" description="Disordered" evidence="1">
    <location>
        <begin position="358"/>
        <end position="386"/>
    </location>
</feature>
<protein>
    <recommendedName>
        <fullName evidence="5">Large cysteine-rich periplasmic protein OmcB</fullName>
    </recommendedName>
</protein>
<accession>A0A518CJD2</accession>
<dbReference type="InterPro" id="IPR013783">
    <property type="entry name" value="Ig-like_fold"/>
</dbReference>
<evidence type="ECO:0000256" key="2">
    <source>
        <dbReference type="SAM" id="Phobius"/>
    </source>
</evidence>
<name>A0A518CJD2_9PLAN</name>
<evidence type="ECO:0000313" key="4">
    <source>
        <dbReference type="Proteomes" id="UP000317178"/>
    </source>
</evidence>
<keyword evidence="4" id="KW-1185">Reference proteome</keyword>
<keyword evidence="2" id="KW-0472">Membrane</keyword>
<dbReference type="EMBL" id="CP036281">
    <property type="protein sequence ID" value="QDU79338.1"/>
    <property type="molecule type" value="Genomic_DNA"/>
</dbReference>
<keyword evidence="2" id="KW-0812">Transmembrane</keyword>
<organism evidence="3 4">
    <name type="scientific">Polystyrenella longa</name>
    <dbReference type="NCBI Taxonomy" id="2528007"/>
    <lineage>
        <taxon>Bacteria</taxon>
        <taxon>Pseudomonadati</taxon>
        <taxon>Planctomycetota</taxon>
        <taxon>Planctomycetia</taxon>
        <taxon>Planctomycetales</taxon>
        <taxon>Planctomycetaceae</taxon>
        <taxon>Polystyrenella</taxon>
    </lineage>
</organism>
<dbReference type="RefSeq" id="WP_144993870.1">
    <property type="nucleotide sequence ID" value="NZ_CP036281.1"/>
</dbReference>
<dbReference type="Proteomes" id="UP000317178">
    <property type="component" value="Chromosome"/>
</dbReference>
<gene>
    <name evidence="3" type="ORF">Pla110_10460</name>
</gene>